<accession>A0A3M5WV95</accession>
<organism evidence="2 3">
    <name type="scientific">Pseudomonas syringae pv. apii</name>
    <dbReference type="NCBI Taxonomy" id="81036"/>
    <lineage>
        <taxon>Bacteria</taxon>
        <taxon>Pseudomonadati</taxon>
        <taxon>Pseudomonadota</taxon>
        <taxon>Gammaproteobacteria</taxon>
        <taxon>Pseudomonadales</taxon>
        <taxon>Pseudomonadaceae</taxon>
        <taxon>Pseudomonas</taxon>
    </lineage>
</organism>
<feature type="compositionally biased region" description="Basic and acidic residues" evidence="1">
    <location>
        <begin position="13"/>
        <end position="23"/>
    </location>
</feature>
<evidence type="ECO:0000256" key="1">
    <source>
        <dbReference type="SAM" id="MobiDB-lite"/>
    </source>
</evidence>
<evidence type="ECO:0000313" key="3">
    <source>
        <dbReference type="Proteomes" id="UP000271152"/>
    </source>
</evidence>
<dbReference type="AlphaFoldDB" id="A0A3M5WV95"/>
<dbReference type="EMBL" id="RBUG01000054">
    <property type="protein sequence ID" value="RMU74386.1"/>
    <property type="molecule type" value="Genomic_DNA"/>
</dbReference>
<protein>
    <submittedName>
        <fullName evidence="2">Uncharacterized protein</fullName>
    </submittedName>
</protein>
<gene>
    <name evidence="2" type="ORF">ALP23_05110</name>
</gene>
<feature type="region of interest" description="Disordered" evidence="1">
    <location>
        <begin position="51"/>
        <end position="73"/>
    </location>
</feature>
<reference evidence="2 3" key="1">
    <citation type="submission" date="2018-08" db="EMBL/GenBank/DDBJ databases">
        <title>Recombination of ecologically and evolutionarily significant loci maintains genetic cohesion in the Pseudomonas syringae species complex.</title>
        <authorList>
            <person name="Dillon M."/>
            <person name="Thakur S."/>
            <person name="Almeida R.N.D."/>
            <person name="Weir B.S."/>
            <person name="Guttman D.S."/>
        </authorList>
    </citation>
    <scope>NUCLEOTIDE SEQUENCE [LARGE SCALE GENOMIC DNA]</scope>
    <source>
        <strain evidence="2 3">ICMP 11947</strain>
    </source>
</reference>
<sequence length="73" mass="8211">FLHSLGPVRLARRPAEHPPDQRQDSAVTYVAICVVCTIAFKKHFCANKCRQGMTSRHGGPDYRPHAPRGTRRS</sequence>
<feature type="region of interest" description="Disordered" evidence="1">
    <location>
        <begin position="1"/>
        <end position="23"/>
    </location>
</feature>
<name>A0A3M5WV95_9PSED</name>
<comment type="caution">
    <text evidence="2">The sequence shown here is derived from an EMBL/GenBank/DDBJ whole genome shotgun (WGS) entry which is preliminary data.</text>
</comment>
<dbReference type="Proteomes" id="UP000271152">
    <property type="component" value="Unassembled WGS sequence"/>
</dbReference>
<feature type="non-terminal residue" evidence="2">
    <location>
        <position position="1"/>
    </location>
</feature>
<proteinExistence type="predicted"/>
<evidence type="ECO:0000313" key="2">
    <source>
        <dbReference type="EMBL" id="RMU74386.1"/>
    </source>
</evidence>